<dbReference type="SUPFAM" id="SSF82171">
    <property type="entry name" value="DPP6 N-terminal domain-like"/>
    <property type="match status" value="1"/>
</dbReference>
<reference evidence="1 2" key="1">
    <citation type="submission" date="2019-03" db="EMBL/GenBank/DDBJ databases">
        <title>Genomics of glacier-inhabiting Cryobacterium strains.</title>
        <authorList>
            <person name="Liu Q."/>
            <person name="Xin Y.-H."/>
        </authorList>
    </citation>
    <scope>NUCLEOTIDE SEQUENCE [LARGE SCALE GENOMIC DNA]</scope>
    <source>
        <strain evidence="1 2">Sr59</strain>
    </source>
</reference>
<dbReference type="OrthoDB" id="9808778at2"/>
<gene>
    <name evidence="1" type="ORF">E3T61_19155</name>
</gene>
<protein>
    <recommendedName>
        <fullName evidence="3">TolB-like translocation protein</fullName>
    </recommendedName>
</protein>
<evidence type="ECO:0008006" key="3">
    <source>
        <dbReference type="Google" id="ProtNLM"/>
    </source>
</evidence>
<keyword evidence="2" id="KW-1185">Reference proteome</keyword>
<sequence>MTTRRRIWLVSIIGIVLLSGAAGYGIVAWAEHRARASAPSEVESVVTDTRPAGARVVFRNTALGAGYGLVASVPLSDPTAARSVTDLACDRVFATAALQSCLHVDRGVVTTFTGTLIDAAGRETRSWPLAGVPSRTRISADSTLVAATSFVTGESYGTVGFSTTTTISRTDGSQDFGNLEDFALYVDDVRVTAADRNIWGVTFSDDASVFYATAASNNQTWLVRGDLTARTLTAIKDTAECPSLSPDGGRIAYKKEVSTTATPRWTIAVLDLATGTETLLPEKRDVDDQVVWLDDDTILYGLGRDDTVGDSDIWAVSADGDGEPELFLAHAWSPSVVR</sequence>
<name>A0A4R9BH56_9MICO</name>
<dbReference type="InterPro" id="IPR011042">
    <property type="entry name" value="6-blade_b-propeller_TolB-like"/>
</dbReference>
<organism evidence="1 2">
    <name type="scientific">Cryobacterium lactosi</name>
    <dbReference type="NCBI Taxonomy" id="1259202"/>
    <lineage>
        <taxon>Bacteria</taxon>
        <taxon>Bacillati</taxon>
        <taxon>Actinomycetota</taxon>
        <taxon>Actinomycetes</taxon>
        <taxon>Micrococcales</taxon>
        <taxon>Microbacteriaceae</taxon>
        <taxon>Cryobacterium</taxon>
    </lineage>
</organism>
<dbReference type="RefSeq" id="WP_134642441.1">
    <property type="nucleotide sequence ID" value="NZ_SOHM01000040.1"/>
</dbReference>
<comment type="caution">
    <text evidence="1">The sequence shown here is derived from an EMBL/GenBank/DDBJ whole genome shotgun (WGS) entry which is preliminary data.</text>
</comment>
<accession>A0A4R9BH56</accession>
<proteinExistence type="predicted"/>
<evidence type="ECO:0000313" key="2">
    <source>
        <dbReference type="Proteomes" id="UP000298468"/>
    </source>
</evidence>
<dbReference type="AlphaFoldDB" id="A0A4R9BH56"/>
<dbReference type="EMBL" id="SOHM01000040">
    <property type="protein sequence ID" value="TFD84573.1"/>
    <property type="molecule type" value="Genomic_DNA"/>
</dbReference>
<dbReference type="Gene3D" id="2.120.10.30">
    <property type="entry name" value="TolB, C-terminal domain"/>
    <property type="match status" value="1"/>
</dbReference>
<evidence type="ECO:0000313" key="1">
    <source>
        <dbReference type="EMBL" id="TFD84573.1"/>
    </source>
</evidence>
<dbReference type="Proteomes" id="UP000298468">
    <property type="component" value="Unassembled WGS sequence"/>
</dbReference>